<dbReference type="GO" id="GO:0008360">
    <property type="term" value="P:regulation of cell shape"/>
    <property type="evidence" value="ECO:0007669"/>
    <property type="project" value="UniProtKB-KW"/>
</dbReference>
<evidence type="ECO:0000259" key="16">
    <source>
        <dbReference type="Pfam" id="PF02875"/>
    </source>
</evidence>
<dbReference type="NCBIfam" id="TIGR01082">
    <property type="entry name" value="murC"/>
    <property type="match status" value="1"/>
</dbReference>
<evidence type="ECO:0000256" key="3">
    <source>
        <dbReference type="ARBA" id="ARBA00012211"/>
    </source>
</evidence>
<comment type="pathway">
    <text evidence="2 14">Cell wall biogenesis; peptidoglycan biosynthesis.</text>
</comment>
<evidence type="ECO:0000256" key="4">
    <source>
        <dbReference type="ARBA" id="ARBA00022490"/>
    </source>
</evidence>
<keyword evidence="9 14" id="KW-0133">Cell shape</keyword>
<dbReference type="STRING" id="1842532.A7E78_14185"/>
<gene>
    <name evidence="14" type="primary">murC</name>
    <name evidence="18" type="ORF">A7E78_14185</name>
</gene>
<organism evidence="18 19">
    <name type="scientific">Syntrophotalea acetylenivorans</name>
    <dbReference type="NCBI Taxonomy" id="1842532"/>
    <lineage>
        <taxon>Bacteria</taxon>
        <taxon>Pseudomonadati</taxon>
        <taxon>Thermodesulfobacteriota</taxon>
        <taxon>Desulfuromonadia</taxon>
        <taxon>Desulfuromonadales</taxon>
        <taxon>Syntrophotaleaceae</taxon>
        <taxon>Syntrophotalea</taxon>
    </lineage>
</organism>
<dbReference type="PANTHER" id="PTHR43445">
    <property type="entry name" value="UDP-N-ACETYLMURAMATE--L-ALANINE LIGASE-RELATED"/>
    <property type="match status" value="1"/>
</dbReference>
<dbReference type="Gene3D" id="3.40.1190.10">
    <property type="entry name" value="Mur-like, catalytic domain"/>
    <property type="match status" value="1"/>
</dbReference>
<keyword evidence="4 14" id="KW-0963">Cytoplasm</keyword>
<evidence type="ECO:0000256" key="13">
    <source>
        <dbReference type="ARBA" id="ARBA00047833"/>
    </source>
</evidence>
<dbReference type="KEGG" id="pef:A7E78_14185"/>
<dbReference type="Pfam" id="PF01225">
    <property type="entry name" value="Mur_ligase"/>
    <property type="match status" value="1"/>
</dbReference>
<evidence type="ECO:0000256" key="11">
    <source>
        <dbReference type="ARBA" id="ARBA00023306"/>
    </source>
</evidence>
<evidence type="ECO:0000256" key="6">
    <source>
        <dbReference type="ARBA" id="ARBA00022618"/>
    </source>
</evidence>
<dbReference type="OrthoDB" id="9804126at2"/>
<keyword evidence="6 14" id="KW-0132">Cell division</keyword>
<dbReference type="EMBL" id="CP015519">
    <property type="protein sequence ID" value="APG28878.1"/>
    <property type="molecule type" value="Genomic_DNA"/>
</dbReference>
<keyword evidence="7 14" id="KW-0547">Nucleotide-binding</keyword>
<proteinExistence type="inferred from homology"/>
<evidence type="ECO:0000313" key="19">
    <source>
        <dbReference type="Proteomes" id="UP000182517"/>
    </source>
</evidence>
<evidence type="ECO:0000256" key="8">
    <source>
        <dbReference type="ARBA" id="ARBA00022840"/>
    </source>
</evidence>
<keyword evidence="11 14" id="KW-0131">Cell cycle</keyword>
<dbReference type="HAMAP" id="MF_00046">
    <property type="entry name" value="MurC"/>
    <property type="match status" value="1"/>
</dbReference>
<dbReference type="Proteomes" id="UP000182517">
    <property type="component" value="Chromosome"/>
</dbReference>
<comment type="subcellular location">
    <subcellularLocation>
        <location evidence="1 14">Cytoplasm</location>
    </subcellularLocation>
</comment>
<evidence type="ECO:0000259" key="17">
    <source>
        <dbReference type="Pfam" id="PF08245"/>
    </source>
</evidence>
<protein>
    <recommendedName>
        <fullName evidence="3 14">UDP-N-acetylmuramate--L-alanine ligase</fullName>
        <ecNumber evidence="3 14">6.3.2.8</ecNumber>
    </recommendedName>
    <alternativeName>
        <fullName evidence="14">UDP-N-acetylmuramoyl-L-alanine synthetase</fullName>
    </alternativeName>
</protein>
<dbReference type="InterPro" id="IPR050061">
    <property type="entry name" value="MurCDEF_pg_biosynth"/>
</dbReference>
<evidence type="ECO:0000256" key="12">
    <source>
        <dbReference type="ARBA" id="ARBA00023316"/>
    </source>
</evidence>
<feature type="binding site" evidence="14">
    <location>
        <begin position="112"/>
        <end position="118"/>
    </location>
    <ligand>
        <name>ATP</name>
        <dbReference type="ChEBI" id="CHEBI:30616"/>
    </ligand>
</feature>
<dbReference type="EC" id="6.3.2.8" evidence="3 14"/>
<dbReference type="Pfam" id="PF08245">
    <property type="entry name" value="Mur_ligase_M"/>
    <property type="match status" value="1"/>
</dbReference>
<dbReference type="InterPro" id="IPR013221">
    <property type="entry name" value="Mur_ligase_cen"/>
</dbReference>
<dbReference type="SUPFAM" id="SSF51984">
    <property type="entry name" value="MurCD N-terminal domain"/>
    <property type="match status" value="1"/>
</dbReference>
<keyword evidence="5 14" id="KW-0436">Ligase</keyword>
<dbReference type="GO" id="GO:0008763">
    <property type="term" value="F:UDP-N-acetylmuramate-L-alanine ligase activity"/>
    <property type="evidence" value="ECO:0007669"/>
    <property type="project" value="UniProtKB-UniRule"/>
</dbReference>
<dbReference type="InterPro" id="IPR036615">
    <property type="entry name" value="Mur_ligase_C_dom_sf"/>
</dbReference>
<dbReference type="InterPro" id="IPR004101">
    <property type="entry name" value="Mur_ligase_C"/>
</dbReference>
<evidence type="ECO:0000313" key="18">
    <source>
        <dbReference type="EMBL" id="APG28878.1"/>
    </source>
</evidence>
<dbReference type="Gene3D" id="3.90.190.20">
    <property type="entry name" value="Mur ligase, C-terminal domain"/>
    <property type="match status" value="1"/>
</dbReference>
<evidence type="ECO:0000259" key="15">
    <source>
        <dbReference type="Pfam" id="PF01225"/>
    </source>
</evidence>
<name>A0A1L3GT83_9BACT</name>
<sequence length="460" mass="50540">MYGKIRKIHFVGIGGIGMSGIAEVLLNLGYRVSGSDLRESEITCRLIELGGEICYGHSAENLQEVDVVVTSTAVKADNPEVLEAHRLLVPVIPRAEMLAELMRMKYGIAVAGTHGKTTTTSMVATVLSHGGIDPTVVIGGRLDSIGSNAKLGQGKFLVAEADESDGSFMKLSPTIAVVTNVDADHLDFYRDLDQIKETFSEFINKVPFFGVAVLCLDDANIQSMIPQVQKRFVTYGLSTQADFNAIDIEHREERTSFTVCYQGERLGRLSMRMPGQHNVLNALAAVAVARELEIPFATIAEAFHDFCGVQRRFQCKYQRNDIMVVDDYGHHPAEVRVTLAAARAGWDRRVVAVFQPHRHSRTAALFDDFVTAFYQADHLVVMDIYAAGEEAIEGVSAQRLAEEIHGHGHKEVHYVATAEEVAAHLQSTVQEGDLVITLGAGNVWQVGESLIEYLRRDDSV</sequence>
<dbReference type="InterPro" id="IPR000713">
    <property type="entry name" value="Mur_ligase_N"/>
</dbReference>
<dbReference type="GO" id="GO:0005737">
    <property type="term" value="C:cytoplasm"/>
    <property type="evidence" value="ECO:0007669"/>
    <property type="project" value="UniProtKB-SubCell"/>
</dbReference>
<evidence type="ECO:0000256" key="7">
    <source>
        <dbReference type="ARBA" id="ARBA00022741"/>
    </source>
</evidence>
<evidence type="ECO:0000256" key="1">
    <source>
        <dbReference type="ARBA" id="ARBA00004496"/>
    </source>
</evidence>
<dbReference type="Gene3D" id="3.40.50.720">
    <property type="entry name" value="NAD(P)-binding Rossmann-like Domain"/>
    <property type="match status" value="1"/>
</dbReference>
<dbReference type="UniPathway" id="UPA00219"/>
<accession>A0A1L3GT83</accession>
<evidence type="ECO:0000256" key="9">
    <source>
        <dbReference type="ARBA" id="ARBA00022960"/>
    </source>
</evidence>
<reference evidence="18 19" key="1">
    <citation type="journal article" date="2017" name="Genome Announc.">
        <title>Complete Genome Sequences of Two Acetylene-Fermenting Pelobacter acetylenicus Strains.</title>
        <authorList>
            <person name="Sutton J.M."/>
            <person name="Baesman S.M."/>
            <person name="Fierst J.L."/>
            <person name="Poret-Peterson A.T."/>
            <person name="Oremland R.S."/>
            <person name="Dunlap D.S."/>
            <person name="Akob D.M."/>
        </authorList>
    </citation>
    <scope>NUCLEOTIDE SEQUENCE [LARGE SCALE GENOMIC DNA]</scope>
    <source>
        <strain evidence="18 19">SFB93</strain>
    </source>
</reference>
<keyword evidence="19" id="KW-1185">Reference proteome</keyword>
<dbReference type="InterPro" id="IPR005758">
    <property type="entry name" value="UDP-N-AcMur_Ala_ligase_MurC"/>
</dbReference>
<comment type="catalytic activity">
    <reaction evidence="13 14">
        <text>UDP-N-acetyl-alpha-D-muramate + L-alanine + ATP = UDP-N-acetyl-alpha-D-muramoyl-L-alanine + ADP + phosphate + H(+)</text>
        <dbReference type="Rhea" id="RHEA:23372"/>
        <dbReference type="ChEBI" id="CHEBI:15378"/>
        <dbReference type="ChEBI" id="CHEBI:30616"/>
        <dbReference type="ChEBI" id="CHEBI:43474"/>
        <dbReference type="ChEBI" id="CHEBI:57972"/>
        <dbReference type="ChEBI" id="CHEBI:70757"/>
        <dbReference type="ChEBI" id="CHEBI:83898"/>
        <dbReference type="ChEBI" id="CHEBI:456216"/>
        <dbReference type="EC" id="6.3.2.8"/>
    </reaction>
</comment>
<dbReference type="AlphaFoldDB" id="A0A1L3GT83"/>
<evidence type="ECO:0000256" key="10">
    <source>
        <dbReference type="ARBA" id="ARBA00022984"/>
    </source>
</evidence>
<dbReference type="Pfam" id="PF02875">
    <property type="entry name" value="Mur_ligase_C"/>
    <property type="match status" value="1"/>
</dbReference>
<dbReference type="GO" id="GO:0051301">
    <property type="term" value="P:cell division"/>
    <property type="evidence" value="ECO:0007669"/>
    <property type="project" value="UniProtKB-KW"/>
</dbReference>
<feature type="domain" description="Mur ligase C-terminal" evidence="16">
    <location>
        <begin position="311"/>
        <end position="441"/>
    </location>
</feature>
<dbReference type="InterPro" id="IPR036565">
    <property type="entry name" value="Mur-like_cat_sf"/>
</dbReference>
<dbReference type="GO" id="GO:0005524">
    <property type="term" value="F:ATP binding"/>
    <property type="evidence" value="ECO:0007669"/>
    <property type="project" value="UniProtKB-UniRule"/>
</dbReference>
<feature type="domain" description="Mur ligase N-terminal catalytic" evidence="15">
    <location>
        <begin position="7"/>
        <end position="106"/>
    </location>
</feature>
<keyword evidence="12 14" id="KW-0961">Cell wall biogenesis/degradation</keyword>
<evidence type="ECO:0000256" key="2">
    <source>
        <dbReference type="ARBA" id="ARBA00004752"/>
    </source>
</evidence>
<comment type="function">
    <text evidence="14">Cell wall formation.</text>
</comment>
<dbReference type="SUPFAM" id="SSF53623">
    <property type="entry name" value="MurD-like peptide ligases, catalytic domain"/>
    <property type="match status" value="1"/>
</dbReference>
<evidence type="ECO:0000256" key="14">
    <source>
        <dbReference type="HAMAP-Rule" id="MF_00046"/>
    </source>
</evidence>
<dbReference type="GO" id="GO:0009252">
    <property type="term" value="P:peptidoglycan biosynthetic process"/>
    <property type="evidence" value="ECO:0007669"/>
    <property type="project" value="UniProtKB-UniRule"/>
</dbReference>
<dbReference type="RefSeq" id="WP_072284901.1">
    <property type="nucleotide sequence ID" value="NZ_CP015519.1"/>
</dbReference>
<comment type="similarity">
    <text evidence="14">Belongs to the MurCDEF family.</text>
</comment>
<keyword evidence="8 14" id="KW-0067">ATP-binding</keyword>
<keyword evidence="10 14" id="KW-0573">Peptidoglycan synthesis</keyword>
<evidence type="ECO:0000256" key="5">
    <source>
        <dbReference type="ARBA" id="ARBA00022598"/>
    </source>
</evidence>
<dbReference type="SUPFAM" id="SSF53244">
    <property type="entry name" value="MurD-like peptide ligases, peptide-binding domain"/>
    <property type="match status" value="1"/>
</dbReference>
<dbReference type="PANTHER" id="PTHR43445:SF3">
    <property type="entry name" value="UDP-N-ACETYLMURAMATE--L-ALANINE LIGASE"/>
    <property type="match status" value="1"/>
</dbReference>
<feature type="domain" description="Mur ligase central" evidence="17">
    <location>
        <begin position="110"/>
        <end position="289"/>
    </location>
</feature>
<dbReference type="GO" id="GO:0071555">
    <property type="term" value="P:cell wall organization"/>
    <property type="evidence" value="ECO:0007669"/>
    <property type="project" value="UniProtKB-KW"/>
</dbReference>